<gene>
    <name evidence="1" type="primary">RvY_14941-1</name>
    <name evidence="1" type="synonym">RvY_14941.1</name>
    <name evidence="1" type="ORF">RvY_14941</name>
</gene>
<evidence type="ECO:0000313" key="1">
    <source>
        <dbReference type="EMBL" id="GAV04696.1"/>
    </source>
</evidence>
<dbReference type="Proteomes" id="UP000186922">
    <property type="component" value="Unassembled WGS sequence"/>
</dbReference>
<organism evidence="1 2">
    <name type="scientific">Ramazzottius varieornatus</name>
    <name type="common">Water bear</name>
    <name type="synonym">Tardigrade</name>
    <dbReference type="NCBI Taxonomy" id="947166"/>
    <lineage>
        <taxon>Eukaryota</taxon>
        <taxon>Metazoa</taxon>
        <taxon>Ecdysozoa</taxon>
        <taxon>Tardigrada</taxon>
        <taxon>Eutardigrada</taxon>
        <taxon>Parachela</taxon>
        <taxon>Hypsibioidea</taxon>
        <taxon>Ramazzottiidae</taxon>
        <taxon>Ramazzottius</taxon>
    </lineage>
</organism>
<keyword evidence="2" id="KW-1185">Reference proteome</keyword>
<protein>
    <submittedName>
        <fullName evidence="1">Uncharacterized protein</fullName>
    </submittedName>
</protein>
<comment type="caution">
    <text evidence="1">The sequence shown here is derived from an EMBL/GenBank/DDBJ whole genome shotgun (WGS) entry which is preliminary data.</text>
</comment>
<evidence type="ECO:0000313" key="2">
    <source>
        <dbReference type="Proteomes" id="UP000186922"/>
    </source>
</evidence>
<name>A0A1D1VUS4_RAMVA</name>
<sequence length="79" mass="9037">MNGQESVCDIDEQLGCKLQDGSFSLTGTELHSCTYTIHRQSPEPNATIFVTSYGHPSTDEYFTNLYETHEIWQTFKKTK</sequence>
<accession>A0A1D1VUS4</accession>
<proteinExistence type="predicted"/>
<reference evidence="1 2" key="1">
    <citation type="journal article" date="2016" name="Nat. Commun.">
        <title>Extremotolerant tardigrade genome and improved radiotolerance of human cultured cells by tardigrade-unique protein.</title>
        <authorList>
            <person name="Hashimoto T."/>
            <person name="Horikawa D.D."/>
            <person name="Saito Y."/>
            <person name="Kuwahara H."/>
            <person name="Kozuka-Hata H."/>
            <person name="Shin-I T."/>
            <person name="Minakuchi Y."/>
            <person name="Ohishi K."/>
            <person name="Motoyama A."/>
            <person name="Aizu T."/>
            <person name="Enomoto A."/>
            <person name="Kondo K."/>
            <person name="Tanaka S."/>
            <person name="Hara Y."/>
            <person name="Koshikawa S."/>
            <person name="Sagara H."/>
            <person name="Miura T."/>
            <person name="Yokobori S."/>
            <person name="Miyagawa K."/>
            <person name="Suzuki Y."/>
            <person name="Kubo T."/>
            <person name="Oyama M."/>
            <person name="Kohara Y."/>
            <person name="Fujiyama A."/>
            <person name="Arakawa K."/>
            <person name="Katayama T."/>
            <person name="Toyoda A."/>
            <person name="Kunieda T."/>
        </authorList>
    </citation>
    <scope>NUCLEOTIDE SEQUENCE [LARGE SCALE GENOMIC DNA]</scope>
    <source>
        <strain evidence="1 2">YOKOZUNA-1</strain>
    </source>
</reference>
<dbReference type="AlphaFoldDB" id="A0A1D1VUS4"/>
<dbReference type="EMBL" id="BDGG01000011">
    <property type="protein sequence ID" value="GAV04696.1"/>
    <property type="molecule type" value="Genomic_DNA"/>
</dbReference>